<evidence type="ECO:0000313" key="1">
    <source>
        <dbReference type="EMBL" id="PZQ66202.1"/>
    </source>
</evidence>
<evidence type="ECO:0008006" key="3">
    <source>
        <dbReference type="Google" id="ProtNLM"/>
    </source>
</evidence>
<dbReference type="EMBL" id="QFPP01000442">
    <property type="protein sequence ID" value="PZQ66202.1"/>
    <property type="molecule type" value="Genomic_DNA"/>
</dbReference>
<dbReference type="AlphaFoldDB" id="A0A2W5PKK0"/>
<dbReference type="InterPro" id="IPR021333">
    <property type="entry name" value="DUF2946"/>
</dbReference>
<name>A0A2W5PKK0_VARPD</name>
<comment type="caution">
    <text evidence="1">The sequence shown here is derived from an EMBL/GenBank/DDBJ whole genome shotgun (WGS) entry which is preliminary data.</text>
</comment>
<protein>
    <recommendedName>
        <fullName evidence="3">DUF2946 domain-containing protein</fullName>
    </recommendedName>
</protein>
<dbReference type="Proteomes" id="UP000249135">
    <property type="component" value="Unassembled WGS sequence"/>
</dbReference>
<evidence type="ECO:0000313" key="2">
    <source>
        <dbReference type="Proteomes" id="UP000249135"/>
    </source>
</evidence>
<reference evidence="1 2" key="1">
    <citation type="submission" date="2017-08" db="EMBL/GenBank/DDBJ databases">
        <title>Infants hospitalized years apart are colonized by the same room-sourced microbial strains.</title>
        <authorList>
            <person name="Brooks B."/>
            <person name="Olm M.R."/>
            <person name="Firek B.A."/>
            <person name="Baker R."/>
            <person name="Thomas B.C."/>
            <person name="Morowitz M.J."/>
            <person name="Banfield J.F."/>
        </authorList>
    </citation>
    <scope>NUCLEOTIDE SEQUENCE [LARGE SCALE GENOMIC DNA]</scope>
    <source>
        <strain evidence="1">S2_005_003_R2_41</strain>
    </source>
</reference>
<accession>A0A2W5PKK0</accession>
<proteinExistence type="predicted"/>
<gene>
    <name evidence="1" type="ORF">DI563_24195</name>
</gene>
<dbReference type="Pfam" id="PF11162">
    <property type="entry name" value="DUF2946"/>
    <property type="match status" value="1"/>
</dbReference>
<sequence length="120" mass="12211">MPVLPRLRVIRLGRLVLLWFVLSLGAAIASPVVNPQAMEVVCSSAGAVKVVVKTDDGAQEMGASHLDCPLCVLTGAPPPAPPVVQLPQPQPLGHALQSIPAARIAAATAAPLPARGPPAL</sequence>
<organism evidence="1 2">
    <name type="scientific">Variovorax paradoxus</name>
    <dbReference type="NCBI Taxonomy" id="34073"/>
    <lineage>
        <taxon>Bacteria</taxon>
        <taxon>Pseudomonadati</taxon>
        <taxon>Pseudomonadota</taxon>
        <taxon>Betaproteobacteria</taxon>
        <taxon>Burkholderiales</taxon>
        <taxon>Comamonadaceae</taxon>
        <taxon>Variovorax</taxon>
    </lineage>
</organism>